<proteinExistence type="predicted"/>
<protein>
    <submittedName>
        <fullName evidence="1">Sigma-70, region 4</fullName>
    </submittedName>
</protein>
<evidence type="ECO:0000313" key="1">
    <source>
        <dbReference type="EMBL" id="DAE10132.1"/>
    </source>
</evidence>
<accession>A0A8S5PV24</accession>
<name>A0A8S5PV24_9CAUD</name>
<organism evidence="1">
    <name type="scientific">Siphoviridae sp. ctGuJ10</name>
    <dbReference type="NCBI Taxonomy" id="2825418"/>
    <lineage>
        <taxon>Viruses</taxon>
        <taxon>Duplodnaviria</taxon>
        <taxon>Heunggongvirae</taxon>
        <taxon>Uroviricota</taxon>
        <taxon>Caudoviricetes</taxon>
    </lineage>
</organism>
<sequence length="160" mass="19358">MLTQEQKQLIRDLNSYNYLHYKLADMTEQYAKSIKHIEDEILAIDKQLSDGDIKSIQFEKVPSRSARKNTRVVELIYEQDILKKRKELVKAEQIKEVDKISNRIEDIEIYLKKLNDWERQFITHMYIETRYIEYMMDVYNLSKSTVYRKATNILNKMLKK</sequence>
<reference evidence="1" key="1">
    <citation type="journal article" date="2021" name="Proc. Natl. Acad. Sci. U.S.A.">
        <title>A Catalog of Tens of Thousands of Viruses from Human Metagenomes Reveals Hidden Associations with Chronic Diseases.</title>
        <authorList>
            <person name="Tisza M.J."/>
            <person name="Buck C.B."/>
        </authorList>
    </citation>
    <scope>NUCLEOTIDE SEQUENCE</scope>
    <source>
        <strain evidence="1">CtGuJ10</strain>
    </source>
</reference>
<dbReference type="EMBL" id="BK015503">
    <property type="protein sequence ID" value="DAE10132.1"/>
    <property type="molecule type" value="Genomic_DNA"/>
</dbReference>